<dbReference type="GO" id="GO:0055085">
    <property type="term" value="P:transmembrane transport"/>
    <property type="evidence" value="ECO:0007669"/>
    <property type="project" value="TreeGrafter"/>
</dbReference>
<keyword evidence="3 6" id="KW-0812">Transmembrane</keyword>
<dbReference type="InterPro" id="IPR002549">
    <property type="entry name" value="AI-2E-like"/>
</dbReference>
<evidence type="ECO:0000256" key="6">
    <source>
        <dbReference type="SAM" id="Phobius"/>
    </source>
</evidence>
<evidence type="ECO:0000256" key="5">
    <source>
        <dbReference type="ARBA" id="ARBA00023136"/>
    </source>
</evidence>
<evidence type="ECO:0000313" key="7">
    <source>
        <dbReference type="EMBL" id="GLC24803.1"/>
    </source>
</evidence>
<evidence type="ECO:0000256" key="4">
    <source>
        <dbReference type="ARBA" id="ARBA00022989"/>
    </source>
</evidence>
<dbReference type="PANTHER" id="PTHR21716">
    <property type="entry name" value="TRANSMEMBRANE PROTEIN"/>
    <property type="match status" value="1"/>
</dbReference>
<feature type="transmembrane region" description="Helical" evidence="6">
    <location>
        <begin position="226"/>
        <end position="248"/>
    </location>
</feature>
<feature type="transmembrane region" description="Helical" evidence="6">
    <location>
        <begin position="140"/>
        <end position="163"/>
    </location>
</feature>
<dbReference type="GO" id="GO:0016020">
    <property type="term" value="C:membrane"/>
    <property type="evidence" value="ECO:0007669"/>
    <property type="project" value="UniProtKB-SubCell"/>
</dbReference>
<evidence type="ECO:0000256" key="1">
    <source>
        <dbReference type="ARBA" id="ARBA00004141"/>
    </source>
</evidence>
<keyword evidence="8" id="KW-1185">Reference proteome</keyword>
<dbReference type="AlphaFoldDB" id="A0AA37QFI6"/>
<feature type="transmembrane region" description="Helical" evidence="6">
    <location>
        <begin position="60"/>
        <end position="86"/>
    </location>
</feature>
<name>A0AA37QFI6_9BACT</name>
<gene>
    <name evidence="7" type="ORF">rosag_13160</name>
</gene>
<sequence>MSDTTRPPRWRPLAILLGVVLAVTALKVGRPVLAPLAAGIFLAMLAHPLRVRLARVVPDWLALTLTGLALLAGVAAFLAALGWSVAAVAEELADRREALSAAAERARGWASARGIPVPAGSSASEGGGAPNGLAGAVTRALGLLGSALGELLLALAVAVLGLAEERELRRRIRRAVGGRGADETLAVVDESAAAFRRYVWVKTLTSAITGTASALLALAFGLPLAWVWGFLAFLLEYVPSVGSLLAVVPPTLMALAESAAGDGGGLGRAAGVLAAFAAMQIVLGNVVDPKLEGRLMRLSPLGVLLAIVFWGWLWGALGALLAVPLTVALAIASRHVPGWRGVATVLAGDGVDEERK</sequence>
<feature type="transmembrane region" description="Helical" evidence="6">
    <location>
        <begin position="269"/>
        <end position="287"/>
    </location>
</feature>
<comment type="subcellular location">
    <subcellularLocation>
        <location evidence="1">Membrane</location>
        <topology evidence="1">Multi-pass membrane protein</topology>
    </subcellularLocation>
</comment>
<evidence type="ECO:0000256" key="3">
    <source>
        <dbReference type="ARBA" id="ARBA00022692"/>
    </source>
</evidence>
<evidence type="ECO:0000256" key="2">
    <source>
        <dbReference type="ARBA" id="ARBA00009773"/>
    </source>
</evidence>
<dbReference type="Proteomes" id="UP001161325">
    <property type="component" value="Unassembled WGS sequence"/>
</dbReference>
<evidence type="ECO:0000313" key="8">
    <source>
        <dbReference type="Proteomes" id="UP001161325"/>
    </source>
</evidence>
<reference evidence="7" key="1">
    <citation type="submission" date="2022-08" db="EMBL/GenBank/DDBJ databases">
        <title>Draft genome sequencing of Roseisolibacter agri AW1220.</title>
        <authorList>
            <person name="Tobiishi Y."/>
            <person name="Tonouchi A."/>
        </authorList>
    </citation>
    <scope>NUCLEOTIDE SEQUENCE</scope>
    <source>
        <strain evidence="7">AW1220</strain>
    </source>
</reference>
<feature type="transmembrane region" description="Helical" evidence="6">
    <location>
        <begin position="35"/>
        <end position="53"/>
    </location>
</feature>
<dbReference type="RefSeq" id="WP_284349248.1">
    <property type="nucleotide sequence ID" value="NZ_BRXS01000002.1"/>
</dbReference>
<dbReference type="Pfam" id="PF01594">
    <property type="entry name" value="AI-2E_transport"/>
    <property type="match status" value="1"/>
</dbReference>
<evidence type="ECO:0008006" key="9">
    <source>
        <dbReference type="Google" id="ProtNLM"/>
    </source>
</evidence>
<accession>A0AA37QFI6</accession>
<keyword evidence="4 6" id="KW-1133">Transmembrane helix</keyword>
<proteinExistence type="inferred from homology"/>
<comment type="caution">
    <text evidence="7">The sequence shown here is derived from an EMBL/GenBank/DDBJ whole genome shotgun (WGS) entry which is preliminary data.</text>
</comment>
<keyword evidence="5 6" id="KW-0472">Membrane</keyword>
<feature type="transmembrane region" description="Helical" evidence="6">
    <location>
        <begin position="199"/>
        <end position="220"/>
    </location>
</feature>
<organism evidence="7 8">
    <name type="scientific">Roseisolibacter agri</name>
    <dbReference type="NCBI Taxonomy" id="2014610"/>
    <lineage>
        <taxon>Bacteria</taxon>
        <taxon>Pseudomonadati</taxon>
        <taxon>Gemmatimonadota</taxon>
        <taxon>Gemmatimonadia</taxon>
        <taxon>Gemmatimonadales</taxon>
        <taxon>Gemmatimonadaceae</taxon>
        <taxon>Roseisolibacter</taxon>
    </lineage>
</organism>
<dbReference type="PANTHER" id="PTHR21716:SF64">
    <property type="entry name" value="AI-2 TRANSPORT PROTEIN TQSA"/>
    <property type="match status" value="1"/>
</dbReference>
<protein>
    <recommendedName>
        <fullName evidence="9">AI-2 transport protein TqsA</fullName>
    </recommendedName>
</protein>
<comment type="similarity">
    <text evidence="2">Belongs to the autoinducer-2 exporter (AI-2E) (TC 2.A.86) family.</text>
</comment>
<dbReference type="EMBL" id="BRXS01000002">
    <property type="protein sequence ID" value="GLC24803.1"/>
    <property type="molecule type" value="Genomic_DNA"/>
</dbReference>
<feature type="transmembrane region" description="Helical" evidence="6">
    <location>
        <begin position="307"/>
        <end position="331"/>
    </location>
</feature>